<protein>
    <submittedName>
        <fullName evidence="2">Uncharacterized protein</fullName>
    </submittedName>
</protein>
<organism evidence="2">
    <name type="scientific">marine metagenome</name>
    <dbReference type="NCBI Taxonomy" id="408172"/>
    <lineage>
        <taxon>unclassified sequences</taxon>
        <taxon>metagenomes</taxon>
        <taxon>ecological metagenomes</taxon>
    </lineage>
</organism>
<evidence type="ECO:0000256" key="1">
    <source>
        <dbReference type="SAM" id="Coils"/>
    </source>
</evidence>
<accession>A0A383BDC9</accession>
<feature type="coiled-coil region" evidence="1">
    <location>
        <begin position="40"/>
        <end position="187"/>
    </location>
</feature>
<sequence length="187" mass="21731">MPLIMKKIIWHLRLLAFFSIFWKTGLAQTDEQLQDPTYLREQYNRLVEKHNALIAKAQALMSSKQESPAKPQTHLVDLSSMLRAEYENKLDAAETKAAELELKLSRTLRQGQKLANDNAILEEGNARLRNQLNIVTAEERDLLDRSKEVAMENRRLIIRQKKTDLKESQLLAKLRNIEASNQSLRRR</sequence>
<gene>
    <name evidence="2" type="ORF">METZ01_LOCUS470292</name>
</gene>
<feature type="non-terminal residue" evidence="2">
    <location>
        <position position="187"/>
    </location>
</feature>
<name>A0A383BDC9_9ZZZZ</name>
<dbReference type="AlphaFoldDB" id="A0A383BDC9"/>
<reference evidence="2" key="1">
    <citation type="submission" date="2018-05" db="EMBL/GenBank/DDBJ databases">
        <authorList>
            <person name="Lanie J.A."/>
            <person name="Ng W.-L."/>
            <person name="Kazmierczak K.M."/>
            <person name="Andrzejewski T.M."/>
            <person name="Davidsen T.M."/>
            <person name="Wayne K.J."/>
            <person name="Tettelin H."/>
            <person name="Glass J.I."/>
            <person name="Rusch D."/>
            <person name="Podicherti R."/>
            <person name="Tsui H.-C.T."/>
            <person name="Winkler M.E."/>
        </authorList>
    </citation>
    <scope>NUCLEOTIDE SEQUENCE</scope>
</reference>
<keyword evidence="1" id="KW-0175">Coiled coil</keyword>
<evidence type="ECO:0000313" key="2">
    <source>
        <dbReference type="EMBL" id="SVE17438.1"/>
    </source>
</evidence>
<proteinExistence type="predicted"/>
<dbReference type="EMBL" id="UINC01199151">
    <property type="protein sequence ID" value="SVE17438.1"/>
    <property type="molecule type" value="Genomic_DNA"/>
</dbReference>